<feature type="domain" description="N-acetyltransferase" evidence="4">
    <location>
        <begin position="16"/>
        <end position="160"/>
    </location>
</feature>
<dbReference type="GO" id="GO:0008080">
    <property type="term" value="F:N-acetyltransferase activity"/>
    <property type="evidence" value="ECO:0007669"/>
    <property type="project" value="InterPro"/>
</dbReference>
<dbReference type="Proteomes" id="UP001152759">
    <property type="component" value="Chromosome 5"/>
</dbReference>
<gene>
    <name evidence="5" type="ORF">BEMITA_LOCUS9256</name>
</gene>
<sequence length="197" mass="22765">MKINQNISLVGSLVSLVPYKKIHVPKYNQFMQSAELQKLTASEPLTLQDEYEMQESWAEDEDKCTFIVLDSAKHKESQDEVASMIGDTNLYIIEKDLKEKTAEAAVMIADPNYRSKGFGWEAMLLMLNYGIDALGIKKYIVKISTSNSVSIRFFTKMRFTEESKSEVFQEVTMVRPVDLDWKQWLQNEIKDYRIVPS</sequence>
<dbReference type="EMBL" id="OU963866">
    <property type="protein sequence ID" value="CAH0390544.1"/>
    <property type="molecule type" value="Genomic_DNA"/>
</dbReference>
<dbReference type="Pfam" id="PF13302">
    <property type="entry name" value="Acetyltransf_3"/>
    <property type="match status" value="1"/>
</dbReference>
<dbReference type="PANTHER" id="PTHR13256">
    <property type="entry name" value="N-ACETYLTRANSFERASE 9"/>
    <property type="match status" value="1"/>
</dbReference>
<keyword evidence="2" id="KW-0808">Transferase</keyword>
<reference evidence="5" key="1">
    <citation type="submission" date="2021-12" db="EMBL/GenBank/DDBJ databases">
        <authorList>
            <person name="King R."/>
        </authorList>
    </citation>
    <scope>NUCLEOTIDE SEQUENCE</scope>
</reference>
<dbReference type="InterPro" id="IPR016181">
    <property type="entry name" value="Acyl_CoA_acyltransferase"/>
</dbReference>
<accession>A0A9P0AB31</accession>
<dbReference type="InterPro" id="IPR000182">
    <property type="entry name" value="GNAT_dom"/>
</dbReference>
<dbReference type="KEGG" id="btab:109040758"/>
<evidence type="ECO:0000256" key="2">
    <source>
        <dbReference type="ARBA" id="ARBA00022679"/>
    </source>
</evidence>
<dbReference type="AlphaFoldDB" id="A0A9P0AB31"/>
<dbReference type="Gene3D" id="3.40.630.30">
    <property type="match status" value="1"/>
</dbReference>
<dbReference type="OrthoDB" id="5043642at2759"/>
<evidence type="ECO:0000313" key="6">
    <source>
        <dbReference type="Proteomes" id="UP001152759"/>
    </source>
</evidence>
<proteinExistence type="inferred from homology"/>
<protein>
    <recommendedName>
        <fullName evidence="4">N-acetyltransferase domain-containing protein</fullName>
    </recommendedName>
</protein>
<name>A0A9P0AB31_BEMTA</name>
<evidence type="ECO:0000259" key="4">
    <source>
        <dbReference type="Pfam" id="PF13302"/>
    </source>
</evidence>
<evidence type="ECO:0000256" key="1">
    <source>
        <dbReference type="ARBA" id="ARBA00009342"/>
    </source>
</evidence>
<dbReference type="SUPFAM" id="SSF55729">
    <property type="entry name" value="Acyl-CoA N-acyltransferases (Nat)"/>
    <property type="match status" value="1"/>
</dbReference>
<organism evidence="5 6">
    <name type="scientific">Bemisia tabaci</name>
    <name type="common">Sweetpotato whitefly</name>
    <name type="synonym">Aleurodes tabaci</name>
    <dbReference type="NCBI Taxonomy" id="7038"/>
    <lineage>
        <taxon>Eukaryota</taxon>
        <taxon>Metazoa</taxon>
        <taxon>Ecdysozoa</taxon>
        <taxon>Arthropoda</taxon>
        <taxon>Hexapoda</taxon>
        <taxon>Insecta</taxon>
        <taxon>Pterygota</taxon>
        <taxon>Neoptera</taxon>
        <taxon>Paraneoptera</taxon>
        <taxon>Hemiptera</taxon>
        <taxon>Sternorrhyncha</taxon>
        <taxon>Aleyrodoidea</taxon>
        <taxon>Aleyrodidae</taxon>
        <taxon>Aleyrodinae</taxon>
        <taxon>Bemisia</taxon>
    </lineage>
</organism>
<keyword evidence="3" id="KW-0012">Acyltransferase</keyword>
<keyword evidence="6" id="KW-1185">Reference proteome</keyword>
<comment type="similarity">
    <text evidence="1">Belongs to the acetyltransferase family. GNAT subfamily.</text>
</comment>
<evidence type="ECO:0000313" key="5">
    <source>
        <dbReference type="EMBL" id="CAH0390544.1"/>
    </source>
</evidence>
<evidence type="ECO:0000256" key="3">
    <source>
        <dbReference type="ARBA" id="ARBA00023315"/>
    </source>
</evidence>
<dbReference type="PANTHER" id="PTHR13256:SF16">
    <property type="entry name" value="ALPHA_BETA-TUBULIN-N-ACETYLTRANSFERASE 9"/>
    <property type="match status" value="1"/>
</dbReference>
<dbReference type="InterPro" id="IPR039135">
    <property type="entry name" value="NAT9-like"/>
</dbReference>